<sequence>MLLTQLRASFDAFIYQFYQQRDFQGAMDKYVSPTLIQHNPQLANGSQAQTNAVISILANYDGPEFQIVLVDEQKGYASVFNRFRGKAGTGLPATGVTDIYRFEGSCMVEHWDVIESLPANSTNPNPF</sequence>
<dbReference type="EMBL" id="JANJQO010001239">
    <property type="protein sequence ID" value="KAJ2971953.1"/>
    <property type="molecule type" value="Genomic_DNA"/>
</dbReference>
<name>A0ACC1MYW4_9HYPO</name>
<dbReference type="Proteomes" id="UP001143910">
    <property type="component" value="Unassembled WGS sequence"/>
</dbReference>
<comment type="caution">
    <text evidence="1">The sequence shown here is derived from an EMBL/GenBank/DDBJ whole genome shotgun (WGS) entry which is preliminary data.</text>
</comment>
<accession>A0ACC1MYW4</accession>
<evidence type="ECO:0000313" key="2">
    <source>
        <dbReference type="Proteomes" id="UP001143910"/>
    </source>
</evidence>
<organism evidence="1 2">
    <name type="scientific">Zarea fungicola</name>
    <dbReference type="NCBI Taxonomy" id="93591"/>
    <lineage>
        <taxon>Eukaryota</taxon>
        <taxon>Fungi</taxon>
        <taxon>Dikarya</taxon>
        <taxon>Ascomycota</taxon>
        <taxon>Pezizomycotina</taxon>
        <taxon>Sordariomycetes</taxon>
        <taxon>Hypocreomycetidae</taxon>
        <taxon>Hypocreales</taxon>
        <taxon>Cordycipitaceae</taxon>
        <taxon>Zarea</taxon>
    </lineage>
</organism>
<evidence type="ECO:0000313" key="1">
    <source>
        <dbReference type="EMBL" id="KAJ2971953.1"/>
    </source>
</evidence>
<protein>
    <submittedName>
        <fullName evidence="1">Uncharacterized protein</fullName>
    </submittedName>
</protein>
<keyword evidence="2" id="KW-1185">Reference proteome</keyword>
<proteinExistence type="predicted"/>
<reference evidence="1" key="1">
    <citation type="submission" date="2022-08" db="EMBL/GenBank/DDBJ databases">
        <title>Genome Sequence of Lecanicillium fungicola.</title>
        <authorList>
            <person name="Buettner E."/>
        </authorList>
    </citation>
    <scope>NUCLEOTIDE SEQUENCE</scope>
    <source>
        <strain evidence="1">Babe33</strain>
    </source>
</reference>
<gene>
    <name evidence="1" type="ORF">NQ176_g7433</name>
</gene>